<keyword evidence="1" id="KW-0167">Capsid protein</keyword>
<dbReference type="Proteomes" id="UP000245998">
    <property type="component" value="Unassembled WGS sequence"/>
</dbReference>
<comment type="caution">
    <text evidence="1">The sequence shown here is derived from an EMBL/GenBank/DDBJ whole genome shotgun (WGS) entry which is preliminary data.</text>
</comment>
<protein>
    <submittedName>
        <fullName evidence="1">Outer spore coat protein CotE</fullName>
    </submittedName>
</protein>
<name>A0A2U1K6Y6_9BACI</name>
<evidence type="ECO:0000313" key="1">
    <source>
        <dbReference type="EMBL" id="PWA13296.1"/>
    </source>
</evidence>
<sequence>MADNYREIIAKAVCGKGRKYSKATHTVNPTHKPTSILGCWIINHDYKAKKDGEHVEVEGSYDINLWCSYNKNTKTEVVTDTVKYKDIIPLKIHDENTVSDEYDVVVRAIQQPNCLEATIAPNGHKILVQVEREFVGEILSETKLVVAVNPDGIVEEFDDDDHTDYDLDDEEFEDLDAEFLLGELDE</sequence>
<dbReference type="OrthoDB" id="2374983at2"/>
<proteinExistence type="predicted"/>
<dbReference type="InterPro" id="IPR018901">
    <property type="entry name" value="Spore_coat_CotE"/>
</dbReference>
<dbReference type="Pfam" id="PF10628">
    <property type="entry name" value="CotE"/>
    <property type="match status" value="1"/>
</dbReference>
<gene>
    <name evidence="1" type="ORF">DCC39_02320</name>
</gene>
<dbReference type="EMBL" id="QCZG01000002">
    <property type="protein sequence ID" value="PWA13296.1"/>
    <property type="molecule type" value="Genomic_DNA"/>
</dbReference>
<evidence type="ECO:0000313" key="2">
    <source>
        <dbReference type="Proteomes" id="UP000245998"/>
    </source>
</evidence>
<reference evidence="1 2" key="1">
    <citation type="submission" date="2018-04" db="EMBL/GenBank/DDBJ databases">
        <title>Camelliibacillus theae gen. nov., sp. nov., isolated from Pu'er tea.</title>
        <authorList>
            <person name="Niu L."/>
        </authorList>
    </citation>
    <scope>NUCLEOTIDE SEQUENCE [LARGE SCALE GENOMIC DNA]</scope>
    <source>
        <strain evidence="1 2">T8</strain>
    </source>
</reference>
<organism evidence="1 2">
    <name type="scientific">Pueribacillus theae</name>
    <dbReference type="NCBI Taxonomy" id="2171751"/>
    <lineage>
        <taxon>Bacteria</taxon>
        <taxon>Bacillati</taxon>
        <taxon>Bacillota</taxon>
        <taxon>Bacilli</taxon>
        <taxon>Bacillales</taxon>
        <taxon>Bacillaceae</taxon>
        <taxon>Pueribacillus</taxon>
    </lineage>
</organism>
<keyword evidence="2" id="KW-1185">Reference proteome</keyword>
<keyword evidence="1" id="KW-0946">Virion</keyword>
<dbReference type="RefSeq" id="WP_116553257.1">
    <property type="nucleotide sequence ID" value="NZ_QCZG01000002.1"/>
</dbReference>
<accession>A0A2U1K6Y6</accession>
<dbReference type="AlphaFoldDB" id="A0A2U1K6Y6"/>